<dbReference type="FunFam" id="2.60.120.590:FF:000004">
    <property type="entry name" value="DNA oxidative demethylase ALKBH2"/>
    <property type="match status" value="1"/>
</dbReference>
<dbReference type="GO" id="GO:0016787">
    <property type="term" value="F:hydrolase activity"/>
    <property type="evidence" value="ECO:0007669"/>
    <property type="project" value="UniProtKB-ARBA"/>
</dbReference>
<organism evidence="10 11">
    <name type="scientific">Vibrio maritimus</name>
    <dbReference type="NCBI Taxonomy" id="990268"/>
    <lineage>
        <taxon>Bacteria</taxon>
        <taxon>Pseudomonadati</taxon>
        <taxon>Pseudomonadota</taxon>
        <taxon>Gammaproteobacteria</taxon>
        <taxon>Vibrionales</taxon>
        <taxon>Vibrionaceae</taxon>
        <taxon>Vibrio</taxon>
    </lineage>
</organism>
<dbReference type="Pfam" id="PF13532">
    <property type="entry name" value="2OG-FeII_Oxy_2"/>
    <property type="match status" value="1"/>
</dbReference>
<proteinExistence type="predicted"/>
<comment type="caution">
    <text evidence="10">The sequence shown here is derived from an EMBL/GenBank/DDBJ whole genome shotgun (WGS) entry which is preliminary data.</text>
</comment>
<protein>
    <submittedName>
        <fullName evidence="10">Alkylated DNA repair protein AlkB</fullName>
    </submittedName>
</protein>
<feature type="domain" description="Fe2OG dioxygenase" evidence="9">
    <location>
        <begin position="97"/>
        <end position="194"/>
    </location>
</feature>
<gene>
    <name evidence="10" type="ORF">JCM19235_5392</name>
</gene>
<keyword evidence="8" id="KW-0234">DNA repair</keyword>
<dbReference type="GO" id="GO:0051213">
    <property type="term" value="F:dioxygenase activity"/>
    <property type="evidence" value="ECO:0007669"/>
    <property type="project" value="UniProtKB-KW"/>
</dbReference>
<dbReference type="PROSITE" id="PS51471">
    <property type="entry name" value="FE2OG_OXY"/>
    <property type="match status" value="1"/>
</dbReference>
<evidence type="ECO:0000259" key="9">
    <source>
        <dbReference type="PROSITE" id="PS51471"/>
    </source>
</evidence>
<dbReference type="Gene3D" id="2.60.120.590">
    <property type="entry name" value="Alpha-ketoglutarate-dependent dioxygenase AlkB-like"/>
    <property type="match status" value="1"/>
</dbReference>
<dbReference type="OrthoDB" id="190276at2"/>
<evidence type="ECO:0000256" key="2">
    <source>
        <dbReference type="ARBA" id="ARBA00022723"/>
    </source>
</evidence>
<dbReference type="InterPro" id="IPR037151">
    <property type="entry name" value="AlkB-like_sf"/>
</dbReference>
<dbReference type="Proteomes" id="UP000029228">
    <property type="component" value="Unassembled WGS sequence"/>
</dbReference>
<dbReference type="GO" id="GO:0016705">
    <property type="term" value="F:oxidoreductase activity, acting on paired donors, with incorporation or reduction of molecular oxygen"/>
    <property type="evidence" value="ECO:0007669"/>
    <property type="project" value="UniProtKB-ARBA"/>
</dbReference>
<keyword evidence="2" id="KW-0479">Metal-binding</keyword>
<keyword evidence="5" id="KW-0223">Dioxygenase</keyword>
<dbReference type="PANTHER" id="PTHR31212">
    <property type="entry name" value="ALPHA-KETOGLUTARATE-DEPENDENT DIOXYGENASE ALKB HOMOLOG 3"/>
    <property type="match status" value="1"/>
</dbReference>
<dbReference type="InterPro" id="IPR032854">
    <property type="entry name" value="ALKBH3"/>
</dbReference>
<evidence type="ECO:0000256" key="1">
    <source>
        <dbReference type="ARBA" id="ARBA00001954"/>
    </source>
</evidence>
<keyword evidence="4" id="KW-0460">Magnesium</keyword>
<dbReference type="AlphaFoldDB" id="A0A090RQK5"/>
<accession>A0A090RQK5</accession>
<name>A0A090RQK5_9VIBR</name>
<comment type="cofactor">
    <cofactor evidence="1">
        <name>Fe(2+)</name>
        <dbReference type="ChEBI" id="CHEBI:29033"/>
    </cofactor>
</comment>
<dbReference type="STRING" id="990268.JCM19235_5392"/>
<evidence type="ECO:0000256" key="6">
    <source>
        <dbReference type="ARBA" id="ARBA00023002"/>
    </source>
</evidence>
<keyword evidence="11" id="KW-1185">Reference proteome</keyword>
<keyword evidence="7" id="KW-0408">Iron</keyword>
<reference evidence="10 11" key="1">
    <citation type="submission" date="2014-09" db="EMBL/GenBank/DDBJ databases">
        <title>Vibrio maritimus JCM 19235. (C45) whole genome shotgun sequence.</title>
        <authorList>
            <person name="Sawabe T."/>
            <person name="Meirelles P."/>
            <person name="Nakanishi M."/>
            <person name="Sayaka M."/>
            <person name="Hattori M."/>
            <person name="Ohkuma M."/>
        </authorList>
    </citation>
    <scope>NUCLEOTIDE SEQUENCE [LARGE SCALE GENOMIC DNA]</scope>
    <source>
        <strain evidence="11">JCM19235</strain>
    </source>
</reference>
<dbReference type="InterPro" id="IPR005123">
    <property type="entry name" value="Oxoglu/Fe-dep_dioxygenase_dom"/>
</dbReference>
<dbReference type="EMBL" id="BBMR01000001">
    <property type="protein sequence ID" value="GAL16843.1"/>
    <property type="molecule type" value="Genomic_DNA"/>
</dbReference>
<dbReference type="InterPro" id="IPR027450">
    <property type="entry name" value="AlkB-like"/>
</dbReference>
<evidence type="ECO:0000313" key="10">
    <source>
        <dbReference type="EMBL" id="GAL16843.1"/>
    </source>
</evidence>
<dbReference type="GO" id="GO:0140097">
    <property type="term" value="F:catalytic activity, acting on DNA"/>
    <property type="evidence" value="ECO:0007669"/>
    <property type="project" value="UniProtKB-ARBA"/>
</dbReference>
<dbReference type="GO" id="GO:0032451">
    <property type="term" value="F:demethylase activity"/>
    <property type="evidence" value="ECO:0007669"/>
    <property type="project" value="UniProtKB-ARBA"/>
</dbReference>
<evidence type="ECO:0000313" key="11">
    <source>
        <dbReference type="Proteomes" id="UP000029228"/>
    </source>
</evidence>
<evidence type="ECO:0000256" key="7">
    <source>
        <dbReference type="ARBA" id="ARBA00023004"/>
    </source>
</evidence>
<evidence type="ECO:0000256" key="3">
    <source>
        <dbReference type="ARBA" id="ARBA00022763"/>
    </source>
</evidence>
<dbReference type="SUPFAM" id="SSF51197">
    <property type="entry name" value="Clavaminate synthase-like"/>
    <property type="match status" value="1"/>
</dbReference>
<dbReference type="GO" id="GO:0046872">
    <property type="term" value="F:metal ion binding"/>
    <property type="evidence" value="ECO:0007669"/>
    <property type="project" value="UniProtKB-KW"/>
</dbReference>
<evidence type="ECO:0000256" key="4">
    <source>
        <dbReference type="ARBA" id="ARBA00022842"/>
    </source>
</evidence>
<sequence>MKLLENRWNEVPGGRLLWLPNYFTSDQASDYHQQLQEQLAWRQDTIVMFGKKVAIPRLQAWYGDASYTYSNLKLEPLPWNPLLNSLKAHCEKVAGSQFNSVLANLYRDGQDSNGWHSDDEKELGINPVIASMSFGAERRFLLRHKMTGEKVEFNLTSGSLLIMAGETQHHWQHTIPKTKRFVEPRINLTFRKVLVP</sequence>
<dbReference type="GO" id="GO:0006307">
    <property type="term" value="P:DNA alkylation repair"/>
    <property type="evidence" value="ECO:0007669"/>
    <property type="project" value="InterPro"/>
</dbReference>
<dbReference type="PANTHER" id="PTHR31212:SF4">
    <property type="entry name" value="ALPHA-KETOGLUTARATE-DEPENDENT DIOXYGENASE ALKB HOMOLOG 3"/>
    <property type="match status" value="1"/>
</dbReference>
<evidence type="ECO:0000256" key="8">
    <source>
        <dbReference type="ARBA" id="ARBA00023204"/>
    </source>
</evidence>
<keyword evidence="6" id="KW-0560">Oxidoreductase</keyword>
<evidence type="ECO:0000256" key="5">
    <source>
        <dbReference type="ARBA" id="ARBA00022964"/>
    </source>
</evidence>
<keyword evidence="3" id="KW-0227">DNA damage</keyword>